<protein>
    <submittedName>
        <fullName evidence="1">Uncharacterized protein</fullName>
    </submittedName>
</protein>
<reference evidence="1 2" key="1">
    <citation type="submission" date="2024-09" db="EMBL/GenBank/DDBJ databases">
        <authorList>
            <person name="Sun Q."/>
            <person name="Mori K."/>
        </authorList>
    </citation>
    <scope>NUCLEOTIDE SEQUENCE [LARGE SCALE GENOMIC DNA]</scope>
    <source>
        <strain evidence="1 2">CCM 7650</strain>
    </source>
</reference>
<gene>
    <name evidence="1" type="ORF">ACFFIP_11880</name>
</gene>
<name>A0ABV6FU29_9BACT</name>
<proteinExistence type="predicted"/>
<dbReference type="EMBL" id="JBHLWI010000032">
    <property type="protein sequence ID" value="MFC0263380.1"/>
    <property type="molecule type" value="Genomic_DNA"/>
</dbReference>
<sequence>MNNIKLKISFLSIFCFIVFEGNSQNLFFIGEKSYPSSENFNLVSQTEGQLYIEKKVNGFFAKDGEDGFLILSPENESQMMIKGKIIIYLEDGTIINCLDRGIYDRVNQKSTTVYRLNNLELQKLKKSDIHSIRYTLKCTNCTFSSDEGDYIGRNILKSSFLFNYHNSQNSNQTKSTKYSTINLVNTLFN</sequence>
<evidence type="ECO:0000313" key="2">
    <source>
        <dbReference type="Proteomes" id="UP001589797"/>
    </source>
</evidence>
<dbReference type="Proteomes" id="UP001589797">
    <property type="component" value="Unassembled WGS sequence"/>
</dbReference>
<comment type="caution">
    <text evidence="1">The sequence shown here is derived from an EMBL/GenBank/DDBJ whole genome shotgun (WGS) entry which is preliminary data.</text>
</comment>
<dbReference type="RefSeq" id="WP_382387866.1">
    <property type="nucleotide sequence ID" value="NZ_JBHLWI010000032.1"/>
</dbReference>
<keyword evidence="2" id="KW-1185">Reference proteome</keyword>
<organism evidence="1 2">
    <name type="scientific">Fontibacter flavus</name>
    <dbReference type="NCBI Taxonomy" id="654838"/>
    <lineage>
        <taxon>Bacteria</taxon>
        <taxon>Pseudomonadati</taxon>
        <taxon>Bacteroidota</taxon>
        <taxon>Cytophagia</taxon>
        <taxon>Cytophagales</taxon>
        <taxon>Cyclobacteriaceae</taxon>
        <taxon>Fontibacter</taxon>
    </lineage>
</organism>
<evidence type="ECO:0000313" key="1">
    <source>
        <dbReference type="EMBL" id="MFC0263380.1"/>
    </source>
</evidence>
<accession>A0ABV6FU29</accession>